<dbReference type="Proteomes" id="UP000411588">
    <property type="component" value="Unassembled WGS sequence"/>
</dbReference>
<evidence type="ECO:0008006" key="5">
    <source>
        <dbReference type="Google" id="ProtNLM"/>
    </source>
</evidence>
<dbReference type="EMBL" id="CAADAN010000019">
    <property type="protein sequence ID" value="VFD35876.1"/>
    <property type="molecule type" value="Genomic_DNA"/>
</dbReference>
<accession>A0A2R4NC81</accession>
<dbReference type="AlphaFoldDB" id="A0A2R4NC81"/>
<organism evidence="2">
    <name type="scientific">Clostridioides difficile</name>
    <name type="common">Peptoclostridium difficile</name>
    <dbReference type="NCBI Taxonomy" id="1496"/>
    <lineage>
        <taxon>Bacteria</taxon>
        <taxon>Bacillati</taxon>
        <taxon>Bacillota</taxon>
        <taxon>Clostridia</taxon>
        <taxon>Peptostreptococcales</taxon>
        <taxon>Peptostreptococcaceae</taxon>
        <taxon>Clostridioides</taxon>
    </lineage>
</organism>
<gene>
    <name evidence="2" type="ORF">plasmid_LIBA6289_00049</name>
    <name evidence="3" type="ORF">SAMEA1402399_03740</name>
</gene>
<keyword evidence="2" id="KW-0614">Plasmid</keyword>
<geneLocation type="plasmid" evidence="2">
    <name>LIBA6289</name>
</geneLocation>
<feature type="transmembrane region" description="Helical" evidence="1">
    <location>
        <begin position="18"/>
        <end position="39"/>
    </location>
</feature>
<name>A0A2R4NC81_CLODI</name>
<dbReference type="EMBL" id="MF547664">
    <property type="protein sequence ID" value="AVX33734.1"/>
    <property type="molecule type" value="Genomic_DNA"/>
</dbReference>
<reference evidence="2" key="1">
    <citation type="journal article" date="2018" name="Genome Biol. Evol.">
        <title>Two Groups of Cocirculating, Epidemic Clostridiodes difficile Strains Microdiversify through Different Mechanisms.</title>
        <authorList>
            <person name="Murillo T."/>
            <person name="Ramirez-Vargas G."/>
            <person name="Riedel T."/>
            <person name="Overmann J."/>
            <person name="Andersen J.M."/>
            <person name="Guzman-Verri C."/>
            <person name="Chaves-Olarte E."/>
            <person name="Rodriguez C."/>
        </authorList>
    </citation>
    <scope>NUCLEOTIDE SEQUENCE</scope>
    <source>
        <strain evidence="2">LIBA-6289</strain>
        <plasmid evidence="2">LIBA6289</plasmid>
    </source>
</reference>
<reference evidence="3 4" key="2">
    <citation type="submission" date="2019-02" db="EMBL/GenBank/DDBJ databases">
        <authorList>
            <consortium name="Pathogen Informatics"/>
        </authorList>
    </citation>
    <scope>NUCLEOTIDE SEQUENCE [LARGE SCALE GENOMIC DNA]</scope>
    <source>
        <strain evidence="3">Clo34</strain>
        <strain evidence="4">clo34</strain>
    </source>
</reference>
<evidence type="ECO:0000313" key="2">
    <source>
        <dbReference type="EMBL" id="AVX33734.1"/>
    </source>
</evidence>
<feature type="transmembrane region" description="Helical" evidence="1">
    <location>
        <begin position="45"/>
        <end position="61"/>
    </location>
</feature>
<sequence>MYYIPEEIRSETKIFKSLYLSDLAFLVATLLLAWILSSIVYSPLVIPYYIFTIVSTLFLLAKSSDNPGSRNYKTIYFLLTKSRHVYHIENNAETKIQLINYEEFKKKIEKGEKYICQKEIRMIKE</sequence>
<protein>
    <recommendedName>
        <fullName evidence="5">PrgI family protein</fullName>
    </recommendedName>
</protein>
<dbReference type="RefSeq" id="WP_076636924.1">
    <property type="nucleotide sequence ID" value="NZ_BDSN01000032.1"/>
</dbReference>
<dbReference type="Pfam" id="PF17332">
    <property type="entry name" value="DUF5592"/>
    <property type="match status" value="1"/>
</dbReference>
<evidence type="ECO:0000313" key="4">
    <source>
        <dbReference type="Proteomes" id="UP000411588"/>
    </source>
</evidence>
<proteinExistence type="predicted"/>
<keyword evidence="1" id="KW-0472">Membrane</keyword>
<keyword evidence="1" id="KW-1133">Transmembrane helix</keyword>
<evidence type="ECO:0000313" key="3">
    <source>
        <dbReference type="EMBL" id="VFD35876.1"/>
    </source>
</evidence>
<keyword evidence="1" id="KW-0812">Transmembrane</keyword>
<dbReference type="InterPro" id="IPR020275">
    <property type="entry name" value="DUF5592"/>
</dbReference>
<evidence type="ECO:0000256" key="1">
    <source>
        <dbReference type="SAM" id="Phobius"/>
    </source>
</evidence>